<keyword evidence="4 10" id="KW-1133">Transmembrane helix</keyword>
<dbReference type="CDD" id="cd00637">
    <property type="entry name" value="7tm_classA_rhodopsin-like"/>
    <property type="match status" value="1"/>
</dbReference>
<evidence type="ECO:0000259" key="11">
    <source>
        <dbReference type="PROSITE" id="PS50262"/>
    </source>
</evidence>
<protein>
    <recommendedName>
        <fullName evidence="11">G-protein coupled receptors family 1 profile domain-containing protein</fullName>
    </recommendedName>
</protein>
<feature type="transmembrane region" description="Helical" evidence="10">
    <location>
        <begin position="103"/>
        <end position="123"/>
    </location>
</feature>
<dbReference type="Gene3D" id="1.20.1070.10">
    <property type="entry name" value="Rhodopsin 7-helix transmembrane proteins"/>
    <property type="match status" value="2"/>
</dbReference>
<feature type="domain" description="G-protein coupled receptors family 1 profile" evidence="11">
    <location>
        <begin position="37"/>
        <end position="528"/>
    </location>
</feature>
<feature type="compositionally biased region" description="Low complexity" evidence="9">
    <location>
        <begin position="229"/>
        <end position="240"/>
    </location>
</feature>
<dbReference type="PANTHER" id="PTHR24249">
    <property type="entry name" value="HISTAMINE RECEPTOR-RELATED G-PROTEIN COUPLED RECEPTOR"/>
    <property type="match status" value="1"/>
</dbReference>
<dbReference type="InterPro" id="IPR017452">
    <property type="entry name" value="GPCR_Rhodpsn_7TM"/>
</dbReference>
<keyword evidence="6 10" id="KW-0472">Membrane</keyword>
<reference evidence="12 13" key="1">
    <citation type="journal article" date="2021" name="Elife">
        <title>Chloroplast acquisition without the gene transfer in kleptoplastic sea slugs, Plakobranchus ocellatus.</title>
        <authorList>
            <person name="Maeda T."/>
            <person name="Takahashi S."/>
            <person name="Yoshida T."/>
            <person name="Shimamura S."/>
            <person name="Takaki Y."/>
            <person name="Nagai Y."/>
            <person name="Toyoda A."/>
            <person name="Suzuki Y."/>
            <person name="Arimoto A."/>
            <person name="Ishii H."/>
            <person name="Satoh N."/>
            <person name="Nishiyama T."/>
            <person name="Hasebe M."/>
            <person name="Maruyama T."/>
            <person name="Minagawa J."/>
            <person name="Obokata J."/>
            <person name="Shigenobu S."/>
        </authorList>
    </citation>
    <scope>NUCLEOTIDE SEQUENCE [LARGE SCALE GENOMIC DNA]</scope>
</reference>
<evidence type="ECO:0000256" key="1">
    <source>
        <dbReference type="ARBA" id="ARBA00004651"/>
    </source>
</evidence>
<keyword evidence="8" id="KW-0807">Transducer</keyword>
<comment type="caution">
    <text evidence="12">The sequence shown here is derived from an EMBL/GenBank/DDBJ whole genome shotgun (WGS) entry which is preliminary data.</text>
</comment>
<proteinExistence type="predicted"/>
<evidence type="ECO:0000256" key="10">
    <source>
        <dbReference type="SAM" id="Phobius"/>
    </source>
</evidence>
<keyword evidence="7" id="KW-0675">Receptor</keyword>
<evidence type="ECO:0000256" key="9">
    <source>
        <dbReference type="SAM" id="MobiDB-lite"/>
    </source>
</evidence>
<feature type="transmembrane region" description="Helical" evidence="10">
    <location>
        <begin position="23"/>
        <end position="47"/>
    </location>
</feature>
<dbReference type="SUPFAM" id="SSF81321">
    <property type="entry name" value="Family A G protein-coupled receptor-like"/>
    <property type="match status" value="1"/>
</dbReference>
<evidence type="ECO:0000256" key="6">
    <source>
        <dbReference type="ARBA" id="ARBA00023136"/>
    </source>
</evidence>
<comment type="subcellular location">
    <subcellularLocation>
        <location evidence="1">Cell membrane</location>
        <topology evidence="1">Multi-pass membrane protein</topology>
    </subcellularLocation>
</comment>
<dbReference type="GO" id="GO:0005886">
    <property type="term" value="C:plasma membrane"/>
    <property type="evidence" value="ECO:0007669"/>
    <property type="project" value="UniProtKB-SubCell"/>
</dbReference>
<keyword evidence="2" id="KW-1003">Cell membrane</keyword>
<keyword evidence="3 10" id="KW-0812">Transmembrane</keyword>
<evidence type="ECO:0000256" key="2">
    <source>
        <dbReference type="ARBA" id="ARBA00022475"/>
    </source>
</evidence>
<organism evidence="12 13">
    <name type="scientific">Plakobranchus ocellatus</name>
    <dbReference type="NCBI Taxonomy" id="259542"/>
    <lineage>
        <taxon>Eukaryota</taxon>
        <taxon>Metazoa</taxon>
        <taxon>Spiralia</taxon>
        <taxon>Lophotrochozoa</taxon>
        <taxon>Mollusca</taxon>
        <taxon>Gastropoda</taxon>
        <taxon>Heterobranchia</taxon>
        <taxon>Euthyneura</taxon>
        <taxon>Panpulmonata</taxon>
        <taxon>Sacoglossa</taxon>
        <taxon>Placobranchoidea</taxon>
        <taxon>Plakobranchidae</taxon>
        <taxon>Plakobranchus</taxon>
    </lineage>
</organism>
<feature type="transmembrane region" description="Helical" evidence="10">
    <location>
        <begin position="135"/>
        <end position="157"/>
    </location>
</feature>
<dbReference type="Proteomes" id="UP000735302">
    <property type="component" value="Unassembled WGS sequence"/>
</dbReference>
<evidence type="ECO:0000313" key="12">
    <source>
        <dbReference type="EMBL" id="GFO01796.1"/>
    </source>
</evidence>
<evidence type="ECO:0000256" key="7">
    <source>
        <dbReference type="ARBA" id="ARBA00023170"/>
    </source>
</evidence>
<keyword evidence="5" id="KW-0297">G-protein coupled receptor</keyword>
<evidence type="ECO:0000256" key="8">
    <source>
        <dbReference type="ARBA" id="ARBA00023224"/>
    </source>
</evidence>
<dbReference type="Pfam" id="PF00001">
    <property type="entry name" value="7tm_1"/>
    <property type="match status" value="1"/>
</dbReference>
<feature type="transmembrane region" description="Helical" evidence="10">
    <location>
        <begin position="470"/>
        <end position="493"/>
    </location>
</feature>
<evidence type="ECO:0000313" key="13">
    <source>
        <dbReference type="Proteomes" id="UP000735302"/>
    </source>
</evidence>
<dbReference type="PROSITE" id="PS50262">
    <property type="entry name" value="G_PROTEIN_RECEP_F1_2"/>
    <property type="match status" value="1"/>
</dbReference>
<evidence type="ECO:0000256" key="3">
    <source>
        <dbReference type="ARBA" id="ARBA00022692"/>
    </source>
</evidence>
<dbReference type="InterPro" id="IPR050569">
    <property type="entry name" value="TAAR"/>
</dbReference>
<evidence type="ECO:0000256" key="4">
    <source>
        <dbReference type="ARBA" id="ARBA00022989"/>
    </source>
</evidence>
<evidence type="ECO:0000256" key="5">
    <source>
        <dbReference type="ARBA" id="ARBA00023040"/>
    </source>
</evidence>
<feature type="region of interest" description="Disordered" evidence="9">
    <location>
        <begin position="221"/>
        <end position="250"/>
    </location>
</feature>
<name>A0AAV3ZRV3_9GAST</name>
<feature type="transmembrane region" description="Helical" evidence="10">
    <location>
        <begin position="59"/>
        <end position="83"/>
    </location>
</feature>
<dbReference type="EMBL" id="BLXT01003539">
    <property type="protein sequence ID" value="GFO01796.1"/>
    <property type="molecule type" value="Genomic_DNA"/>
</dbReference>
<sequence>MENTTNTSLRWLQQQTPSIPQRILFGNTLVGAIGFLANCFSVILIFCSENLRQHQRITVLSLTLNDLVFMASLFIFGVLPAAGHDQLVLDICWPLPYITSATYLVSYMTIAYITIITYIAVFRPITFSRFASTRNLLTTVVFIWLTCWIIAFACFRFDLPIQERGCSLILLFPEDGLLVYVIVVFLCACVVILLNIKLLFYFHVRKHLRITDISTHNTTNRPYSPDPFNSSNRSDSDISSPKVEAQDEDIDLSNRQKWNKTLGNCERATSLGRGHIMLADSTGPNNASSSYQLEEVFLNNEFKNTNSAQVVDRTSTRLVAEQTRPPFVYSNVHQLQVPKNLIEAKIFSQGHFKIVQTPSHAGTSAESTKNKILLVENDKVNKKSKKFKGLQLKSTTFSGLSGECSRNLSDHQDGFTAEHQVPRAISDSRVFSEENRKRHSSSTTITRDFGEKNLADTSVRETTKRLHRATITLVLLTLTCCILALPLVLYNLALVVSPRKRVDLVHSYASSFCRMAAGINSLTNPILYTWRLIPWEDVRTFVINKCRLSFNRFFNLKIVHSVLDTILESPYSLDCSSDTKDPRLMLLLSLPLTLQQLLLLPPLLKTVAAVTAVATAHGVTPPQ</sequence>
<keyword evidence="13" id="KW-1185">Reference proteome</keyword>
<dbReference type="InterPro" id="IPR000276">
    <property type="entry name" value="GPCR_Rhodpsn"/>
</dbReference>
<dbReference type="GO" id="GO:0004930">
    <property type="term" value="F:G protein-coupled receptor activity"/>
    <property type="evidence" value="ECO:0007669"/>
    <property type="project" value="UniProtKB-KW"/>
</dbReference>
<feature type="transmembrane region" description="Helical" evidence="10">
    <location>
        <begin position="177"/>
        <end position="200"/>
    </location>
</feature>
<dbReference type="AlphaFoldDB" id="A0AAV3ZRV3"/>
<gene>
    <name evidence="12" type="ORF">PoB_002830100</name>
</gene>
<accession>A0AAV3ZRV3</accession>